<evidence type="ECO:0000313" key="2">
    <source>
        <dbReference type="EMBL" id="AKJ72269.1"/>
    </source>
</evidence>
<dbReference type="EMBL" id="KR053197">
    <property type="protein sequence ID" value="AKJ72269.1"/>
    <property type="molecule type" value="Genomic_DNA"/>
</dbReference>
<dbReference type="Gene3D" id="1.10.1660.10">
    <property type="match status" value="1"/>
</dbReference>
<dbReference type="RefSeq" id="YP_009276113.1">
    <property type="nucleotide sequence ID" value="NC_030935.1"/>
</dbReference>
<name>A0A0K0N5Q1_9CAUD</name>
<dbReference type="InterPro" id="IPR041657">
    <property type="entry name" value="HTH_17"/>
</dbReference>
<dbReference type="SUPFAM" id="SSF46955">
    <property type="entry name" value="Putative DNA-binding domain"/>
    <property type="match status" value="1"/>
</dbReference>
<organism evidence="2 3">
    <name type="scientific">Gordonia phage GRU3</name>
    <dbReference type="NCBI Taxonomy" id="1647473"/>
    <lineage>
        <taxon>Viruses</taxon>
        <taxon>Duplodnaviria</taxon>
        <taxon>Heunggongvirae</taxon>
        <taxon>Uroviricota</taxon>
        <taxon>Caudoviricetes</taxon>
        <taxon>Grutrevirus</taxon>
        <taxon>Grutrevirus GRU3</taxon>
    </lineage>
</organism>
<dbReference type="InterPro" id="IPR009061">
    <property type="entry name" value="DNA-bd_dom_put_sf"/>
</dbReference>
<protein>
    <recommendedName>
        <fullName evidence="1">Helix-turn-helix domain-containing protein</fullName>
    </recommendedName>
</protein>
<dbReference type="Pfam" id="PF12728">
    <property type="entry name" value="HTH_17"/>
    <property type="match status" value="1"/>
</dbReference>
<gene>
    <name evidence="2" type="ORF">GRU3_20</name>
</gene>
<feature type="domain" description="Helix-turn-helix" evidence="1">
    <location>
        <begin position="10"/>
        <end position="59"/>
    </location>
</feature>
<proteinExistence type="predicted"/>
<reference evidence="2 3" key="1">
    <citation type="journal article" date="2015" name="PLoS ONE">
        <title>Lysis to Kill: Evaluation of the Lytic Abilities, and Genomics of Nine Bacteriophages Infective for Gordonia spp. and Their Potential Use in Activated Sludge Foam Biocontrol.</title>
        <authorList>
            <person name="Dyson Z.A."/>
            <person name="Tucci J."/>
            <person name="Seviour R.J."/>
            <person name="Petrovski S."/>
        </authorList>
    </citation>
    <scope>NUCLEOTIDE SEQUENCE [LARGE SCALE GENOMIC DNA]</scope>
</reference>
<keyword evidence="3" id="KW-1185">Reference proteome</keyword>
<evidence type="ECO:0000259" key="1">
    <source>
        <dbReference type="Pfam" id="PF12728"/>
    </source>
</evidence>
<dbReference type="OrthoDB" id="24081at10239"/>
<accession>A0A0K0N5Q1</accession>
<dbReference type="KEGG" id="vg:28802578"/>
<dbReference type="GeneID" id="28802578"/>
<dbReference type="Proteomes" id="UP000207608">
    <property type="component" value="Segment"/>
</dbReference>
<evidence type="ECO:0000313" key="3">
    <source>
        <dbReference type="Proteomes" id="UP000207608"/>
    </source>
</evidence>
<sequence length="62" mass="6486">MTLTLSDDQMTTAEAAQALGKSRSQVTRLAKAGRLPVAAKSGGKCGAYLFDRDAIEQMAGAR</sequence>